<dbReference type="InterPro" id="IPR048279">
    <property type="entry name" value="MdtK-like"/>
</dbReference>
<evidence type="ECO:0000256" key="3">
    <source>
        <dbReference type="ARBA" id="ARBA00013489"/>
    </source>
</evidence>
<comment type="similarity">
    <text evidence="2">Belongs to the multi antimicrobial extrusion (MATE) (TC 2.A.66.1) family. MepA subfamily.</text>
</comment>
<evidence type="ECO:0000256" key="11">
    <source>
        <dbReference type="ARBA" id="ARBA00030855"/>
    </source>
</evidence>
<reference evidence="14" key="1">
    <citation type="submission" date="2023-07" db="EMBL/GenBank/DDBJ databases">
        <title>Molecular identification of indigenous halophilic bacteria isolated from red sea cost, biodegradation of synthetic dyes and assessment of degraded metabolite toxicity.</title>
        <authorList>
            <person name="Chaieb K."/>
            <person name="Altayb H.N."/>
        </authorList>
    </citation>
    <scope>NUCLEOTIDE SEQUENCE [LARGE SCALE GENOMIC DNA]</scope>
    <source>
        <strain evidence="14">K20</strain>
    </source>
</reference>
<dbReference type="PIRSF" id="PIRSF006603">
    <property type="entry name" value="DinF"/>
    <property type="match status" value="1"/>
</dbReference>
<dbReference type="InterPro" id="IPR045070">
    <property type="entry name" value="MATE_MepA-like"/>
</dbReference>
<dbReference type="CDD" id="cd13143">
    <property type="entry name" value="MATE_MepA_like"/>
    <property type="match status" value="1"/>
</dbReference>
<organism evidence="13 14">
    <name type="scientific">Vibrio tritonius</name>
    <dbReference type="NCBI Taxonomy" id="1435069"/>
    <lineage>
        <taxon>Bacteria</taxon>
        <taxon>Pseudomonadati</taxon>
        <taxon>Pseudomonadota</taxon>
        <taxon>Gammaproteobacteria</taxon>
        <taxon>Vibrionales</taxon>
        <taxon>Vibrionaceae</taxon>
        <taxon>Vibrio</taxon>
    </lineage>
</organism>
<dbReference type="NCBIfam" id="NF007130">
    <property type="entry name" value="PRK09575.1"/>
    <property type="match status" value="1"/>
</dbReference>
<feature type="transmembrane region" description="Helical" evidence="12">
    <location>
        <begin position="391"/>
        <end position="412"/>
    </location>
</feature>
<evidence type="ECO:0000256" key="12">
    <source>
        <dbReference type="SAM" id="Phobius"/>
    </source>
</evidence>
<dbReference type="PANTHER" id="PTHR43823">
    <property type="entry name" value="SPORULATION PROTEIN YKVU"/>
    <property type="match status" value="1"/>
</dbReference>
<evidence type="ECO:0000256" key="9">
    <source>
        <dbReference type="ARBA" id="ARBA00023136"/>
    </source>
</evidence>
<dbReference type="Pfam" id="PF01554">
    <property type="entry name" value="MatE"/>
    <property type="match status" value="2"/>
</dbReference>
<dbReference type="Proteomes" id="UP001199044">
    <property type="component" value="Unassembled WGS sequence"/>
</dbReference>
<feature type="transmembrane region" description="Helical" evidence="12">
    <location>
        <begin position="198"/>
        <end position="217"/>
    </location>
</feature>
<feature type="transmembrane region" description="Helical" evidence="12">
    <location>
        <begin position="314"/>
        <end position="339"/>
    </location>
</feature>
<evidence type="ECO:0000256" key="5">
    <source>
        <dbReference type="ARBA" id="ARBA00022448"/>
    </source>
</evidence>
<dbReference type="RefSeq" id="WP_225250932.1">
    <property type="nucleotide sequence ID" value="NZ_JAIWIU010000091.1"/>
</dbReference>
<evidence type="ECO:0000256" key="4">
    <source>
        <dbReference type="ARBA" id="ARBA00022106"/>
    </source>
</evidence>
<sequence>MNNSEQNIMSNEPIAKVFWRFAIPSVTAMVVNGLYQIVDGMFVGHYIGYQGLAGVNLAWPLIGIIAGMGMMIGMGGGSLISISRGEANYEKSRLTVSTSLSLSVFLGILISIIVYFFGVDVLQLQGAENEVLRLGAEYVSVFSWGAIFTVVSAALPMLIRNDNSPNTATAIMAIGALINIALDYLFIGVWGLELKGAAIATLLSQSIVIIIALKYFFSKYAQTRLKLSGCYFDCKVAIRSITLGSSSLLMFFYFSFISAIHNKLLLHYGTPVHVGAFAVIVYIGVIYYLTAEGIANGMQPLASYFFGSTQGDNVISVLTIAIKSVVTLGIVVVIVLYMFPDVIVGFFSQGDPNLLEAAVHGMKIHLLGLALDGFIFVASVYFVSVDQGGKALAISVCNMMIQLPFLYFLPNWFGIDGIWLSVPLSNLVLSLIIIPILWRDVSSKRKFYKKKVAY</sequence>
<comment type="subcellular location">
    <subcellularLocation>
        <location evidence="1">Cell inner membrane</location>
        <topology evidence="1">Multi-pass membrane protein</topology>
    </subcellularLocation>
</comment>
<feature type="transmembrane region" description="Helical" evidence="12">
    <location>
        <begin position="418"/>
        <end position="438"/>
    </location>
</feature>
<keyword evidence="6" id="KW-1003">Cell membrane</keyword>
<feature type="transmembrane region" description="Helical" evidence="12">
    <location>
        <begin position="21"/>
        <end position="38"/>
    </location>
</feature>
<protein>
    <recommendedName>
        <fullName evidence="4">Multidrug export protein MepA</fullName>
    </recommendedName>
    <alternativeName>
        <fullName evidence="3">Multidrug resistance protein NorM</fullName>
    </alternativeName>
    <alternativeName>
        <fullName evidence="11">Na(+)/drug antiporter</fullName>
    </alternativeName>
</protein>
<evidence type="ECO:0000313" key="14">
    <source>
        <dbReference type="Proteomes" id="UP001199044"/>
    </source>
</evidence>
<proteinExistence type="inferred from homology"/>
<keyword evidence="7 12" id="KW-0812">Transmembrane</keyword>
<evidence type="ECO:0000313" key="13">
    <source>
        <dbReference type="EMBL" id="MCA2017127.1"/>
    </source>
</evidence>
<dbReference type="InterPro" id="IPR051327">
    <property type="entry name" value="MATE_MepA_subfamily"/>
</dbReference>
<keyword evidence="5" id="KW-0813">Transport</keyword>
<evidence type="ECO:0000256" key="7">
    <source>
        <dbReference type="ARBA" id="ARBA00022692"/>
    </source>
</evidence>
<evidence type="ECO:0000256" key="2">
    <source>
        <dbReference type="ARBA" id="ARBA00008417"/>
    </source>
</evidence>
<evidence type="ECO:0000256" key="10">
    <source>
        <dbReference type="ARBA" id="ARBA00023251"/>
    </source>
</evidence>
<gene>
    <name evidence="13" type="ORF">LDJ79_13455</name>
</gene>
<evidence type="ECO:0000256" key="6">
    <source>
        <dbReference type="ARBA" id="ARBA00022475"/>
    </source>
</evidence>
<feature type="transmembrane region" description="Helical" evidence="12">
    <location>
        <begin position="94"/>
        <end position="118"/>
    </location>
</feature>
<keyword evidence="14" id="KW-1185">Reference proteome</keyword>
<dbReference type="PANTHER" id="PTHR43823:SF3">
    <property type="entry name" value="MULTIDRUG EXPORT PROTEIN MEPA"/>
    <property type="match status" value="1"/>
</dbReference>
<feature type="transmembrane region" description="Helical" evidence="12">
    <location>
        <begin position="272"/>
        <end position="294"/>
    </location>
</feature>
<feature type="transmembrane region" description="Helical" evidence="12">
    <location>
        <begin position="58"/>
        <end position="82"/>
    </location>
</feature>
<accession>A0ABS7YPY5</accession>
<feature type="transmembrane region" description="Helical" evidence="12">
    <location>
        <begin position="138"/>
        <end position="159"/>
    </location>
</feature>
<keyword evidence="9 12" id="KW-0472">Membrane</keyword>
<comment type="caution">
    <text evidence="13">The sequence shown here is derived from an EMBL/GenBank/DDBJ whole genome shotgun (WGS) entry which is preliminary data.</text>
</comment>
<dbReference type="EMBL" id="JAIWIU010000091">
    <property type="protein sequence ID" value="MCA2017127.1"/>
    <property type="molecule type" value="Genomic_DNA"/>
</dbReference>
<feature type="transmembrane region" description="Helical" evidence="12">
    <location>
        <begin position="238"/>
        <end position="260"/>
    </location>
</feature>
<feature type="transmembrane region" description="Helical" evidence="12">
    <location>
        <begin position="171"/>
        <end position="192"/>
    </location>
</feature>
<dbReference type="InterPro" id="IPR002528">
    <property type="entry name" value="MATE_fam"/>
</dbReference>
<evidence type="ECO:0000256" key="8">
    <source>
        <dbReference type="ARBA" id="ARBA00022989"/>
    </source>
</evidence>
<name>A0ABS7YPY5_9VIBR</name>
<evidence type="ECO:0000256" key="1">
    <source>
        <dbReference type="ARBA" id="ARBA00004429"/>
    </source>
</evidence>
<keyword evidence="8 12" id="KW-1133">Transmembrane helix</keyword>
<dbReference type="NCBIfam" id="TIGR00797">
    <property type="entry name" value="matE"/>
    <property type="match status" value="1"/>
</dbReference>
<keyword evidence="10" id="KW-0046">Antibiotic resistance</keyword>
<feature type="transmembrane region" description="Helical" evidence="12">
    <location>
        <begin position="364"/>
        <end position="384"/>
    </location>
</feature>